<dbReference type="PANTHER" id="PTHR12286">
    <property type="entry name" value="SACCHAROPINE DEHYDROGENASE-LIKE OXIDOREDUCTASE"/>
    <property type="match status" value="1"/>
</dbReference>
<dbReference type="EMBL" id="OOIN01000002">
    <property type="protein sequence ID" value="SPO20587.1"/>
    <property type="molecule type" value="Genomic_DNA"/>
</dbReference>
<dbReference type="GO" id="GO:0009247">
    <property type="term" value="P:glycolipid biosynthetic process"/>
    <property type="evidence" value="ECO:0007669"/>
    <property type="project" value="TreeGrafter"/>
</dbReference>
<dbReference type="AlphaFoldDB" id="A0A5C3DT67"/>
<reference evidence="4 5" key="1">
    <citation type="submission" date="2018-03" db="EMBL/GenBank/DDBJ databases">
        <authorList>
            <person name="Guldener U."/>
        </authorList>
    </citation>
    <scope>NUCLEOTIDE SEQUENCE [LARGE SCALE GENOMIC DNA]</scope>
    <source>
        <strain evidence="4 5">NBRC100155</strain>
    </source>
</reference>
<proteinExistence type="inferred from homology"/>
<feature type="transmembrane region" description="Helical" evidence="2">
    <location>
        <begin position="269"/>
        <end position="288"/>
    </location>
</feature>
<name>A0A5C3DT67_9BASI</name>
<keyword evidence="5" id="KW-1185">Reference proteome</keyword>
<feature type="domain" description="Saccharopine dehydrogenase NADP binding" evidence="3">
    <location>
        <begin position="13"/>
        <end position="137"/>
    </location>
</feature>
<dbReference type="GO" id="GO:0005739">
    <property type="term" value="C:mitochondrion"/>
    <property type="evidence" value="ECO:0007669"/>
    <property type="project" value="TreeGrafter"/>
</dbReference>
<evidence type="ECO:0000313" key="5">
    <source>
        <dbReference type="Proteomes" id="UP000324022"/>
    </source>
</evidence>
<accession>A0A5C3DT67</accession>
<dbReference type="InterPro" id="IPR005097">
    <property type="entry name" value="Sacchrp_dh_NADP-bd"/>
</dbReference>
<dbReference type="InterPro" id="IPR051276">
    <property type="entry name" value="Saccharopine_DH-like_oxidrdct"/>
</dbReference>
<comment type="similarity">
    <text evidence="1">Belongs to the saccharopine dehydrogenase family.</text>
</comment>
<organism evidence="4 5">
    <name type="scientific">Ustilago trichophora</name>
    <dbReference type="NCBI Taxonomy" id="86804"/>
    <lineage>
        <taxon>Eukaryota</taxon>
        <taxon>Fungi</taxon>
        <taxon>Dikarya</taxon>
        <taxon>Basidiomycota</taxon>
        <taxon>Ustilaginomycotina</taxon>
        <taxon>Ustilaginomycetes</taxon>
        <taxon>Ustilaginales</taxon>
        <taxon>Ustilaginaceae</taxon>
        <taxon>Ustilago</taxon>
    </lineage>
</organism>
<dbReference type="InterPro" id="IPR036291">
    <property type="entry name" value="NAD(P)-bd_dom_sf"/>
</dbReference>
<keyword evidence="2" id="KW-0812">Transmembrane</keyword>
<protein>
    <recommendedName>
        <fullName evidence="3">Saccharopine dehydrogenase NADP binding domain-containing protein</fullName>
    </recommendedName>
</protein>
<evidence type="ECO:0000313" key="4">
    <source>
        <dbReference type="EMBL" id="SPO20587.1"/>
    </source>
</evidence>
<dbReference type="SUPFAM" id="SSF51735">
    <property type="entry name" value="NAD(P)-binding Rossmann-fold domains"/>
    <property type="match status" value="1"/>
</dbReference>
<dbReference type="GO" id="GO:0005886">
    <property type="term" value="C:plasma membrane"/>
    <property type="evidence" value="ECO:0007669"/>
    <property type="project" value="TreeGrafter"/>
</dbReference>
<evidence type="ECO:0000256" key="1">
    <source>
        <dbReference type="ARBA" id="ARBA00038048"/>
    </source>
</evidence>
<gene>
    <name evidence="4" type="ORF">UTRI_00063</name>
</gene>
<dbReference type="Gene3D" id="3.40.50.720">
    <property type="entry name" value="NAD(P)-binding Rossmann-like Domain"/>
    <property type="match status" value="1"/>
</dbReference>
<evidence type="ECO:0000256" key="2">
    <source>
        <dbReference type="SAM" id="Phobius"/>
    </source>
</evidence>
<sequence>MSTNSPSRRDYDVVVLGASGHTGQLIAMYLDVHPEQPRFAIAGRSEASLAEIKQRLRLKDSVGILVVDTHNKTALETVASRTHVIINAVGPYQRLGGVKVVQACVKAGTHYTDASAESEFSAKIIKNFHSKAEEAKVKIVLTAAFACLPMDLAATLSVRKLVQLTSKPPSGRIRSQKAQTSNPSHNILVDCGFSLPGVVSSGTLFTALSIATDAPKTLKSQGSEWLTPSSSYTGAPVTAYYDQDVDKLAFPGATSLPHKGLGEFALLPYGWLASLSTWIAAGFVWLLIRSSLLRWIITKVASALPRHAPQSLEGYTKESVKVSALATAVGSKDVQGKPVRAVCRIEAANQDMYVLSAVTMAETALTFIAAPKMEHPGGVLTPSLIGVDTLVERLTKFGGLRFQVEAFSDEDV</sequence>
<keyword evidence="2" id="KW-0472">Membrane</keyword>
<evidence type="ECO:0000259" key="3">
    <source>
        <dbReference type="Pfam" id="PF03435"/>
    </source>
</evidence>
<dbReference type="PANTHER" id="PTHR12286:SF5">
    <property type="entry name" value="SACCHAROPINE DEHYDROGENASE-LIKE OXIDOREDUCTASE"/>
    <property type="match status" value="1"/>
</dbReference>
<keyword evidence="2" id="KW-1133">Transmembrane helix</keyword>
<dbReference type="OrthoDB" id="10268090at2759"/>
<dbReference type="Proteomes" id="UP000324022">
    <property type="component" value="Unassembled WGS sequence"/>
</dbReference>
<dbReference type="GO" id="GO:0005811">
    <property type="term" value="C:lipid droplet"/>
    <property type="evidence" value="ECO:0007669"/>
    <property type="project" value="TreeGrafter"/>
</dbReference>
<dbReference type="Pfam" id="PF03435">
    <property type="entry name" value="Sacchrp_dh_NADP"/>
    <property type="match status" value="1"/>
</dbReference>